<sequence length="121" mass="13445">MSTEKRSAEPATNCEWTYGVAYTKVIREDNLDHLKDVKDSMCVASPNSCTRVAYLDESGIFFCNDNHQPIITECENLIDPVKKLSEACTYGDHYTFGVLDGKIKNGTAEVSYHLRIAAGGF</sequence>
<evidence type="ECO:0000313" key="2">
    <source>
        <dbReference type="Proteomes" id="UP000191691"/>
    </source>
</evidence>
<protein>
    <submittedName>
        <fullName evidence="1">Uncharacterized protein</fullName>
    </submittedName>
</protein>
<gene>
    <name evidence="1" type="ORF">PENNAL_c0108G06761</name>
</gene>
<name>A0A1V6X811_PENNA</name>
<comment type="caution">
    <text evidence="1">The sequence shown here is derived from an EMBL/GenBank/DDBJ whole genome shotgun (WGS) entry which is preliminary data.</text>
</comment>
<dbReference type="EMBL" id="MOOB01000108">
    <property type="protein sequence ID" value="OQE71294.1"/>
    <property type="molecule type" value="Genomic_DNA"/>
</dbReference>
<proteinExistence type="predicted"/>
<reference evidence="2" key="1">
    <citation type="journal article" date="2017" name="Nat. Microbiol.">
        <title>Global analysis of biosynthetic gene clusters reveals vast potential of secondary metabolite production in Penicillium species.</title>
        <authorList>
            <person name="Nielsen J.C."/>
            <person name="Grijseels S."/>
            <person name="Prigent S."/>
            <person name="Ji B."/>
            <person name="Dainat J."/>
            <person name="Nielsen K.F."/>
            <person name="Frisvad J.C."/>
            <person name="Workman M."/>
            <person name="Nielsen J."/>
        </authorList>
    </citation>
    <scope>NUCLEOTIDE SEQUENCE [LARGE SCALE GENOMIC DNA]</scope>
    <source>
        <strain evidence="2">IBT 13039</strain>
    </source>
</reference>
<dbReference type="Proteomes" id="UP000191691">
    <property type="component" value="Unassembled WGS sequence"/>
</dbReference>
<evidence type="ECO:0000313" key="1">
    <source>
        <dbReference type="EMBL" id="OQE71294.1"/>
    </source>
</evidence>
<accession>A0A1V6X811</accession>
<keyword evidence="2" id="KW-1185">Reference proteome</keyword>
<dbReference type="AlphaFoldDB" id="A0A1V6X811"/>
<organism evidence="1 2">
    <name type="scientific">Penicillium nalgiovense</name>
    <dbReference type="NCBI Taxonomy" id="60175"/>
    <lineage>
        <taxon>Eukaryota</taxon>
        <taxon>Fungi</taxon>
        <taxon>Dikarya</taxon>
        <taxon>Ascomycota</taxon>
        <taxon>Pezizomycotina</taxon>
        <taxon>Eurotiomycetes</taxon>
        <taxon>Eurotiomycetidae</taxon>
        <taxon>Eurotiales</taxon>
        <taxon>Aspergillaceae</taxon>
        <taxon>Penicillium</taxon>
    </lineage>
</organism>